<dbReference type="InterPro" id="IPR050595">
    <property type="entry name" value="Bact_response_regulator"/>
</dbReference>
<dbReference type="Proteomes" id="UP000544107">
    <property type="component" value="Unassembled WGS sequence"/>
</dbReference>
<dbReference type="Gene3D" id="3.40.50.2300">
    <property type="match status" value="1"/>
</dbReference>
<dbReference type="Proteomes" id="UP000185598">
    <property type="component" value="Unassembled WGS sequence"/>
</dbReference>
<evidence type="ECO:0000256" key="1">
    <source>
        <dbReference type="ARBA" id="ARBA00022553"/>
    </source>
</evidence>
<dbReference type="AlphaFoldDB" id="A0A1Q9A171"/>
<dbReference type="SUPFAM" id="SSF52172">
    <property type="entry name" value="CheY-like"/>
    <property type="match status" value="1"/>
</dbReference>
<proteinExistence type="predicted"/>
<keyword evidence="6" id="KW-1185">Reference proteome</keyword>
<accession>A0A1Q9A171</accession>
<dbReference type="Pfam" id="PF00072">
    <property type="entry name" value="Response_reg"/>
    <property type="match status" value="1"/>
</dbReference>
<protein>
    <submittedName>
        <fullName evidence="4">FixJ family two-component response regulator</fullName>
    </submittedName>
</protein>
<dbReference type="STRING" id="887144.BJF91_09295"/>
<evidence type="ECO:0000313" key="6">
    <source>
        <dbReference type="Proteomes" id="UP000185598"/>
    </source>
</evidence>
<dbReference type="GO" id="GO:0000160">
    <property type="term" value="P:phosphorelay signal transduction system"/>
    <property type="evidence" value="ECO:0007669"/>
    <property type="project" value="InterPro"/>
</dbReference>
<evidence type="ECO:0000313" key="5">
    <source>
        <dbReference type="EMBL" id="OLP48312.1"/>
    </source>
</evidence>
<dbReference type="InterPro" id="IPR011006">
    <property type="entry name" value="CheY-like_superfamily"/>
</dbReference>
<name>A0A1Q9A171_9HYPH</name>
<dbReference type="InterPro" id="IPR001789">
    <property type="entry name" value="Sig_transdc_resp-reg_receiver"/>
</dbReference>
<evidence type="ECO:0000313" key="4">
    <source>
        <dbReference type="EMBL" id="MBB4008000.1"/>
    </source>
</evidence>
<reference evidence="4 7" key="2">
    <citation type="submission" date="2020-08" db="EMBL/GenBank/DDBJ databases">
        <title>Genomic Encyclopedia of Type Strains, Phase IV (KMG-IV): sequencing the most valuable type-strain genomes for metagenomic binning, comparative biology and taxonomic classification.</title>
        <authorList>
            <person name="Goeker M."/>
        </authorList>
    </citation>
    <scope>NUCLEOTIDE SEQUENCE [LARGE SCALE GENOMIC DNA]</scope>
    <source>
        <strain evidence="4 7">DSM 100021</strain>
    </source>
</reference>
<dbReference type="RefSeq" id="WP_075616366.1">
    <property type="nucleotide sequence ID" value="NZ_JACIED010000002.1"/>
</dbReference>
<dbReference type="EMBL" id="JACIED010000002">
    <property type="protein sequence ID" value="MBB4008000.1"/>
    <property type="molecule type" value="Genomic_DNA"/>
</dbReference>
<gene>
    <name evidence="5" type="ORF">BJF91_09295</name>
    <name evidence="4" type="ORF">GGQ71_002263</name>
</gene>
<dbReference type="PANTHER" id="PTHR44591">
    <property type="entry name" value="STRESS RESPONSE REGULATOR PROTEIN 1"/>
    <property type="match status" value="1"/>
</dbReference>
<feature type="modified residue" description="4-aspartylphosphate" evidence="2">
    <location>
        <position position="55"/>
    </location>
</feature>
<keyword evidence="1 2" id="KW-0597">Phosphoprotein</keyword>
<organism evidence="5 6">
    <name type="scientific">Allorhizobium taibaishanense</name>
    <dbReference type="NCBI Taxonomy" id="887144"/>
    <lineage>
        <taxon>Bacteria</taxon>
        <taxon>Pseudomonadati</taxon>
        <taxon>Pseudomonadota</taxon>
        <taxon>Alphaproteobacteria</taxon>
        <taxon>Hyphomicrobiales</taxon>
        <taxon>Rhizobiaceae</taxon>
        <taxon>Rhizobium/Agrobacterium group</taxon>
        <taxon>Allorhizobium</taxon>
    </lineage>
</organism>
<feature type="domain" description="Response regulatory" evidence="3">
    <location>
        <begin position="6"/>
        <end position="118"/>
    </location>
</feature>
<dbReference type="EMBL" id="MKIN01000024">
    <property type="protein sequence ID" value="OLP48312.1"/>
    <property type="molecule type" value="Genomic_DNA"/>
</dbReference>
<reference evidence="5 6" key="1">
    <citation type="submission" date="2016-09" db="EMBL/GenBank/DDBJ databases">
        <title>Rhizobium oryziradicis sp. nov., isolated from the root of rice.</title>
        <authorList>
            <person name="Zhao J."/>
            <person name="Zhang X."/>
        </authorList>
    </citation>
    <scope>NUCLEOTIDE SEQUENCE [LARGE SCALE GENOMIC DNA]</scope>
    <source>
        <strain evidence="5 6">14971</strain>
    </source>
</reference>
<dbReference type="SMART" id="SM00448">
    <property type="entry name" value="REC"/>
    <property type="match status" value="1"/>
</dbReference>
<dbReference type="PROSITE" id="PS50110">
    <property type="entry name" value="RESPONSE_REGULATORY"/>
    <property type="match status" value="1"/>
</dbReference>
<evidence type="ECO:0000313" key="7">
    <source>
        <dbReference type="Proteomes" id="UP000544107"/>
    </source>
</evidence>
<sequence length="124" mass="13603">MAIAGVISIIDDEEPVRRAIGSLLRSVGYDVLLFASAEAFLGDETHLSCTCVVSDIHMPGMSGIELLELLRSRQVFIPFVFITAQPDQMVRARLGDQICVLQKPFHADRLMACIESAAASQLRK</sequence>
<evidence type="ECO:0000256" key="2">
    <source>
        <dbReference type="PROSITE-ProRule" id="PRU00169"/>
    </source>
</evidence>
<dbReference type="PANTHER" id="PTHR44591:SF25">
    <property type="entry name" value="CHEMOTAXIS TWO-COMPONENT RESPONSE REGULATOR"/>
    <property type="match status" value="1"/>
</dbReference>
<evidence type="ECO:0000259" key="3">
    <source>
        <dbReference type="PROSITE" id="PS50110"/>
    </source>
</evidence>
<comment type="caution">
    <text evidence="5">The sequence shown here is derived from an EMBL/GenBank/DDBJ whole genome shotgun (WGS) entry which is preliminary data.</text>
</comment>